<dbReference type="InterPro" id="IPR020583">
    <property type="entry name" value="Inositol_monoP_metal-BS"/>
</dbReference>
<gene>
    <name evidence="5" type="ORF">SAMN05444374_102381</name>
</gene>
<dbReference type="RefSeq" id="WP_068365928.1">
    <property type="nucleotide sequence ID" value="NZ_FOJN01000002.1"/>
</dbReference>
<feature type="binding site" evidence="4">
    <location>
        <position position="215"/>
    </location>
    <ligand>
        <name>Mg(2+)</name>
        <dbReference type="ChEBI" id="CHEBI:18420"/>
        <label>1</label>
        <note>catalytic</note>
    </ligand>
</feature>
<evidence type="ECO:0000256" key="4">
    <source>
        <dbReference type="PIRSR" id="PIRSR600760-2"/>
    </source>
</evidence>
<feature type="binding site" evidence="4">
    <location>
        <position position="84"/>
    </location>
    <ligand>
        <name>Mg(2+)</name>
        <dbReference type="ChEBI" id="CHEBI:18420"/>
        <label>1</label>
        <note>catalytic</note>
    </ligand>
</feature>
<sequence>MTSLDLDRLAAEARLLLDGVHDRFLAGVGAPSAVAKGPDDFATAVDLELERRLTAELEDRTSIPVHGEEFGGPDLESGAVWVLDPIDGTFNYSYGLPTAGTLLALLVDGRPVVGLTWLPLSGHRFWAVDGGSVHRGDEALPALQPTTLGSSMVGFGAFNADSRGRLPGAYRLQILTELSRVSSRIRMHGSTGLDLAFTAAGTLGASLVFGHHAWDNAAGAMLVRAAGGVVTDLAGEEWTIASRSVLAAAPGVHDEVLDLVRGVGDPDDHRSKGSRP</sequence>
<evidence type="ECO:0000313" key="5">
    <source>
        <dbReference type="EMBL" id="SFA43130.1"/>
    </source>
</evidence>
<feature type="binding site" evidence="4">
    <location>
        <position position="86"/>
    </location>
    <ligand>
        <name>Mg(2+)</name>
        <dbReference type="ChEBI" id="CHEBI:18420"/>
        <label>1</label>
        <note>catalytic</note>
    </ligand>
</feature>
<accession>A0A1I0SUD3</accession>
<keyword evidence="1 4" id="KW-0479">Metal-binding</keyword>
<dbReference type="OrthoDB" id="9772456at2"/>
<dbReference type="GeneID" id="85484846"/>
<dbReference type="Gene3D" id="3.40.190.80">
    <property type="match status" value="1"/>
</dbReference>
<protein>
    <submittedName>
        <fullName evidence="5">Myo-inositol-1(Or 4)-monophosphatase</fullName>
    </submittedName>
</protein>
<feature type="binding site" evidence="4">
    <location>
        <position position="87"/>
    </location>
    <ligand>
        <name>Mg(2+)</name>
        <dbReference type="ChEBI" id="CHEBI:18420"/>
        <label>1</label>
        <note>catalytic</note>
    </ligand>
</feature>
<dbReference type="Gene3D" id="3.30.540.10">
    <property type="entry name" value="Fructose-1,6-Bisphosphatase, subunit A, domain 1"/>
    <property type="match status" value="1"/>
</dbReference>
<dbReference type="EMBL" id="FOJN01000002">
    <property type="protein sequence ID" value="SFA43130.1"/>
    <property type="molecule type" value="Genomic_DNA"/>
</dbReference>
<proteinExistence type="predicted"/>
<dbReference type="GO" id="GO:0006020">
    <property type="term" value="P:inositol metabolic process"/>
    <property type="evidence" value="ECO:0007669"/>
    <property type="project" value="TreeGrafter"/>
</dbReference>
<organism evidence="5 6">
    <name type="scientific">Rhodococcoides kroppenstedtii</name>
    <dbReference type="NCBI Taxonomy" id="293050"/>
    <lineage>
        <taxon>Bacteria</taxon>
        <taxon>Bacillati</taxon>
        <taxon>Actinomycetota</taxon>
        <taxon>Actinomycetes</taxon>
        <taxon>Mycobacteriales</taxon>
        <taxon>Nocardiaceae</taxon>
        <taxon>Rhodococcoides</taxon>
    </lineage>
</organism>
<dbReference type="AlphaFoldDB" id="A0A1I0SUD3"/>
<dbReference type="SUPFAM" id="SSF56655">
    <property type="entry name" value="Carbohydrate phosphatase"/>
    <property type="match status" value="1"/>
</dbReference>
<dbReference type="GO" id="GO:0046872">
    <property type="term" value="F:metal ion binding"/>
    <property type="evidence" value="ECO:0007669"/>
    <property type="project" value="UniProtKB-KW"/>
</dbReference>
<evidence type="ECO:0000256" key="1">
    <source>
        <dbReference type="ARBA" id="ARBA00022723"/>
    </source>
</evidence>
<dbReference type="PROSITE" id="PS00629">
    <property type="entry name" value="IMP_1"/>
    <property type="match status" value="1"/>
</dbReference>
<evidence type="ECO:0000256" key="2">
    <source>
        <dbReference type="ARBA" id="ARBA00022801"/>
    </source>
</evidence>
<keyword evidence="2" id="KW-0378">Hydrolase</keyword>
<keyword evidence="3 4" id="KW-0460">Magnesium</keyword>
<dbReference type="PANTHER" id="PTHR20854">
    <property type="entry name" value="INOSITOL MONOPHOSPHATASE"/>
    <property type="match status" value="1"/>
</dbReference>
<dbReference type="InterPro" id="IPR000760">
    <property type="entry name" value="Inositol_monophosphatase-like"/>
</dbReference>
<dbReference type="GO" id="GO:0007165">
    <property type="term" value="P:signal transduction"/>
    <property type="evidence" value="ECO:0007669"/>
    <property type="project" value="TreeGrafter"/>
</dbReference>
<dbReference type="CDD" id="cd01637">
    <property type="entry name" value="IMPase_like"/>
    <property type="match status" value="1"/>
</dbReference>
<comment type="cofactor">
    <cofactor evidence="4">
        <name>Mg(2+)</name>
        <dbReference type="ChEBI" id="CHEBI:18420"/>
    </cofactor>
</comment>
<evidence type="ECO:0000313" key="6">
    <source>
        <dbReference type="Proteomes" id="UP000182054"/>
    </source>
</evidence>
<dbReference type="GO" id="GO:0008934">
    <property type="term" value="F:inositol monophosphate 1-phosphatase activity"/>
    <property type="evidence" value="ECO:0007669"/>
    <property type="project" value="TreeGrafter"/>
</dbReference>
<dbReference type="PRINTS" id="PR00377">
    <property type="entry name" value="IMPHPHTASES"/>
</dbReference>
<feature type="binding site" evidence="4">
    <location>
        <position position="68"/>
    </location>
    <ligand>
        <name>Mg(2+)</name>
        <dbReference type="ChEBI" id="CHEBI:18420"/>
        <label>1</label>
        <note>catalytic</note>
    </ligand>
</feature>
<dbReference type="PANTHER" id="PTHR20854:SF4">
    <property type="entry name" value="INOSITOL-1-MONOPHOSPHATASE-RELATED"/>
    <property type="match status" value="1"/>
</dbReference>
<evidence type="ECO:0000256" key="3">
    <source>
        <dbReference type="ARBA" id="ARBA00022842"/>
    </source>
</evidence>
<reference evidence="5 6" key="1">
    <citation type="submission" date="2016-10" db="EMBL/GenBank/DDBJ databases">
        <authorList>
            <person name="de Groot N.N."/>
        </authorList>
    </citation>
    <scope>NUCLEOTIDE SEQUENCE [LARGE SCALE GENOMIC DNA]</scope>
    <source>
        <strain evidence="5 6">DSM 44908</strain>
    </source>
</reference>
<name>A0A1I0SUD3_9NOCA</name>
<dbReference type="Proteomes" id="UP000182054">
    <property type="component" value="Unassembled WGS sequence"/>
</dbReference>
<dbReference type="Pfam" id="PF00459">
    <property type="entry name" value="Inositol_P"/>
    <property type="match status" value="1"/>
</dbReference>